<reference evidence="1 2" key="1">
    <citation type="journal article" date="2016" name="Mol. Biol. Evol.">
        <title>Comparative Genomics of Early-Diverging Mushroom-Forming Fungi Provides Insights into the Origins of Lignocellulose Decay Capabilities.</title>
        <authorList>
            <person name="Nagy L.G."/>
            <person name="Riley R."/>
            <person name="Tritt A."/>
            <person name="Adam C."/>
            <person name="Daum C."/>
            <person name="Floudas D."/>
            <person name="Sun H."/>
            <person name="Yadav J.S."/>
            <person name="Pangilinan J."/>
            <person name="Larsson K.H."/>
            <person name="Matsuura K."/>
            <person name="Barry K."/>
            <person name="Labutti K."/>
            <person name="Kuo R."/>
            <person name="Ohm R.A."/>
            <person name="Bhattacharya S.S."/>
            <person name="Shirouzu T."/>
            <person name="Yoshinaga Y."/>
            <person name="Martin F.M."/>
            <person name="Grigoriev I.V."/>
            <person name="Hibbett D.S."/>
        </authorList>
    </citation>
    <scope>NUCLEOTIDE SEQUENCE [LARGE SCALE GENOMIC DNA]</scope>
    <source>
        <strain evidence="1 2">TUFC12733</strain>
    </source>
</reference>
<organism evidence="1 2">
    <name type="scientific">Calocera viscosa (strain TUFC12733)</name>
    <dbReference type="NCBI Taxonomy" id="1330018"/>
    <lineage>
        <taxon>Eukaryota</taxon>
        <taxon>Fungi</taxon>
        <taxon>Dikarya</taxon>
        <taxon>Basidiomycota</taxon>
        <taxon>Agaricomycotina</taxon>
        <taxon>Dacrymycetes</taxon>
        <taxon>Dacrymycetales</taxon>
        <taxon>Dacrymycetaceae</taxon>
        <taxon>Calocera</taxon>
    </lineage>
</organism>
<name>A0A167JCI2_CALVF</name>
<dbReference type="EMBL" id="KV417301">
    <property type="protein sequence ID" value="KZO93457.1"/>
    <property type="molecule type" value="Genomic_DNA"/>
</dbReference>
<evidence type="ECO:0000313" key="2">
    <source>
        <dbReference type="Proteomes" id="UP000076738"/>
    </source>
</evidence>
<gene>
    <name evidence="1" type="ORF">CALVIDRAFT_539900</name>
</gene>
<sequence>MSGPSPPTPFTAFVKFPSAFLTGLITITLRRQFPLLLILPSLPSPTPIPLLQFADYDVLDHELTLDHVNKQDVLSSSYVIRKSLIRKHYLASAVAQYLAKHPASLLATSVPRTWAVEMRFADELDEMWADELWDLGQEMDGQEEKEGQEKRWWILKPGMADKGQGIRMFSSKQELEDIFEEFEEDSDHDEDVEDEDMEPMNEQSTKISTQQMRHFVIQVCALLPPDALRLTSRRNTCPSLSCSTHYRPTPVRLHRTSSTSARTASPPAHPLSLSTSIRVCYASSPPPLSPTLPRRWTKTS</sequence>
<dbReference type="OrthoDB" id="202825at2759"/>
<dbReference type="Proteomes" id="UP000076738">
    <property type="component" value="Unassembled WGS sequence"/>
</dbReference>
<dbReference type="Pfam" id="PF03133">
    <property type="entry name" value="TTL"/>
    <property type="match status" value="1"/>
</dbReference>
<proteinExistence type="predicted"/>
<dbReference type="GO" id="GO:0000932">
    <property type="term" value="C:P-body"/>
    <property type="evidence" value="ECO:0007669"/>
    <property type="project" value="TreeGrafter"/>
</dbReference>
<keyword evidence="2" id="KW-1185">Reference proteome</keyword>
<dbReference type="InterPro" id="IPR027746">
    <property type="entry name" value="TTL"/>
</dbReference>
<evidence type="ECO:0008006" key="3">
    <source>
        <dbReference type="Google" id="ProtNLM"/>
    </source>
</evidence>
<dbReference type="InterPro" id="IPR004344">
    <property type="entry name" value="TTL/TTLL_fam"/>
</dbReference>
<protein>
    <recommendedName>
        <fullName evidence="3">Tubulin-tyrosine ligase</fullName>
    </recommendedName>
</protein>
<dbReference type="PANTHER" id="PTHR47551:SF1">
    <property type="entry name" value="TUBULIN--TYROSINE LIGASE PBY1-RELATED"/>
    <property type="match status" value="1"/>
</dbReference>
<dbReference type="PANTHER" id="PTHR47551">
    <property type="entry name" value="TUBULIN--TYROSINE LIGASE PBY1-RELATED"/>
    <property type="match status" value="1"/>
</dbReference>
<evidence type="ECO:0000313" key="1">
    <source>
        <dbReference type="EMBL" id="KZO93457.1"/>
    </source>
</evidence>
<dbReference type="STRING" id="1330018.A0A167JCI2"/>
<accession>A0A167JCI2</accession>
<dbReference type="AlphaFoldDB" id="A0A167JCI2"/>